<evidence type="ECO:0000313" key="2">
    <source>
        <dbReference type="Proteomes" id="UP000887013"/>
    </source>
</evidence>
<dbReference type="EMBL" id="BMAW01054364">
    <property type="protein sequence ID" value="GFS96051.1"/>
    <property type="molecule type" value="Genomic_DNA"/>
</dbReference>
<proteinExistence type="predicted"/>
<gene>
    <name evidence="1" type="ORF">NPIL_106551</name>
</gene>
<keyword evidence="2" id="KW-1185">Reference proteome</keyword>
<evidence type="ECO:0000313" key="1">
    <source>
        <dbReference type="EMBL" id="GFS96051.1"/>
    </source>
</evidence>
<name>A0A8X6N6M4_NEPPI</name>
<dbReference type="AlphaFoldDB" id="A0A8X6N6M4"/>
<organism evidence="1 2">
    <name type="scientific">Nephila pilipes</name>
    <name type="common">Giant wood spider</name>
    <name type="synonym">Nephila maculata</name>
    <dbReference type="NCBI Taxonomy" id="299642"/>
    <lineage>
        <taxon>Eukaryota</taxon>
        <taxon>Metazoa</taxon>
        <taxon>Ecdysozoa</taxon>
        <taxon>Arthropoda</taxon>
        <taxon>Chelicerata</taxon>
        <taxon>Arachnida</taxon>
        <taxon>Araneae</taxon>
        <taxon>Araneomorphae</taxon>
        <taxon>Entelegynae</taxon>
        <taxon>Araneoidea</taxon>
        <taxon>Nephilidae</taxon>
        <taxon>Nephila</taxon>
    </lineage>
</organism>
<protein>
    <submittedName>
        <fullName evidence="1">Uncharacterized protein</fullName>
    </submittedName>
</protein>
<dbReference type="Proteomes" id="UP000887013">
    <property type="component" value="Unassembled WGS sequence"/>
</dbReference>
<comment type="caution">
    <text evidence="1">The sequence shown here is derived from an EMBL/GenBank/DDBJ whole genome shotgun (WGS) entry which is preliminary data.</text>
</comment>
<sequence length="98" mass="11392">MVGSIFLFGSRNDEKEQNIRKIWGWWVEGGNGGDKRVLEMGLEENKGVIIYRIQVIKKRGEQNGMPDELRDFDGNIDGSRWLSRGVREMGSWILFQFN</sequence>
<accession>A0A8X6N6M4</accession>
<reference evidence="1" key="1">
    <citation type="submission" date="2020-08" db="EMBL/GenBank/DDBJ databases">
        <title>Multicomponent nature underlies the extraordinary mechanical properties of spider dragline silk.</title>
        <authorList>
            <person name="Kono N."/>
            <person name="Nakamura H."/>
            <person name="Mori M."/>
            <person name="Yoshida Y."/>
            <person name="Ohtoshi R."/>
            <person name="Malay A.D."/>
            <person name="Moran D.A.P."/>
            <person name="Tomita M."/>
            <person name="Numata K."/>
            <person name="Arakawa K."/>
        </authorList>
    </citation>
    <scope>NUCLEOTIDE SEQUENCE</scope>
</reference>